<dbReference type="PANTHER" id="PTHR46112:SF2">
    <property type="entry name" value="XAA-PRO AMINOPEPTIDASE P-RELATED"/>
    <property type="match status" value="1"/>
</dbReference>
<keyword evidence="4" id="KW-1185">Reference proteome</keyword>
<dbReference type="PANTHER" id="PTHR46112">
    <property type="entry name" value="AMINOPEPTIDASE"/>
    <property type="match status" value="1"/>
</dbReference>
<dbReference type="Gene3D" id="3.40.350.10">
    <property type="entry name" value="Creatinase/prolidase N-terminal domain"/>
    <property type="match status" value="1"/>
</dbReference>
<dbReference type="GO" id="GO:0004177">
    <property type="term" value="F:aminopeptidase activity"/>
    <property type="evidence" value="ECO:0007669"/>
    <property type="project" value="UniProtKB-KW"/>
</dbReference>
<evidence type="ECO:0000259" key="2">
    <source>
        <dbReference type="Pfam" id="PF01321"/>
    </source>
</evidence>
<dbReference type="CDD" id="cd01066">
    <property type="entry name" value="APP_MetAP"/>
    <property type="match status" value="1"/>
</dbReference>
<dbReference type="InterPro" id="IPR000587">
    <property type="entry name" value="Creatinase_N"/>
</dbReference>
<dbReference type="InterPro" id="IPR029149">
    <property type="entry name" value="Creatin/AminoP/Spt16_N"/>
</dbReference>
<evidence type="ECO:0000313" key="4">
    <source>
        <dbReference type="Proteomes" id="UP000053370"/>
    </source>
</evidence>
<dbReference type="EMBL" id="DF968180">
    <property type="protein sequence ID" value="GAP39870.1"/>
    <property type="molecule type" value="Genomic_DNA"/>
</dbReference>
<evidence type="ECO:0000313" key="3">
    <source>
        <dbReference type="EMBL" id="GAP39870.1"/>
    </source>
</evidence>
<name>A0A0K8PCJ9_9CHLR</name>
<organism evidence="3">
    <name type="scientific">Flexilinea flocculi</name>
    <dbReference type="NCBI Taxonomy" id="1678840"/>
    <lineage>
        <taxon>Bacteria</taxon>
        <taxon>Bacillati</taxon>
        <taxon>Chloroflexota</taxon>
        <taxon>Anaerolineae</taxon>
        <taxon>Anaerolineales</taxon>
        <taxon>Anaerolineaceae</taxon>
        <taxon>Flexilinea</taxon>
    </lineage>
</organism>
<feature type="domain" description="Creatinase N-terminal" evidence="2">
    <location>
        <begin position="14"/>
        <end position="146"/>
    </location>
</feature>
<dbReference type="Pfam" id="PF01321">
    <property type="entry name" value="Creatinase_N"/>
    <property type="match status" value="1"/>
</dbReference>
<protein>
    <submittedName>
        <fullName evidence="3">Xaa-Pro aminopeptidase</fullName>
    </submittedName>
</protein>
<keyword evidence="3" id="KW-0378">Hydrolase</keyword>
<dbReference type="AlphaFoldDB" id="A0A0K8PCJ9"/>
<dbReference type="SUPFAM" id="SSF53092">
    <property type="entry name" value="Creatinase/prolidase N-terminal domain"/>
    <property type="match status" value="1"/>
</dbReference>
<dbReference type="Gene3D" id="3.90.230.10">
    <property type="entry name" value="Creatinase/methionine aminopeptidase superfamily"/>
    <property type="match status" value="1"/>
</dbReference>
<keyword evidence="3" id="KW-0645">Protease</keyword>
<accession>A0A0K8PCJ9</accession>
<dbReference type="InterPro" id="IPR036005">
    <property type="entry name" value="Creatinase/aminopeptidase-like"/>
</dbReference>
<dbReference type="InterPro" id="IPR050659">
    <property type="entry name" value="Peptidase_M24B"/>
</dbReference>
<dbReference type="Pfam" id="PF00557">
    <property type="entry name" value="Peptidase_M24"/>
    <property type="match status" value="1"/>
</dbReference>
<gene>
    <name evidence="3" type="ORF">ATC1_12407</name>
</gene>
<proteinExistence type="predicted"/>
<dbReference type="OrthoDB" id="9806388at2"/>
<dbReference type="STRING" id="1678840.ATC1_12407"/>
<dbReference type="SUPFAM" id="SSF55920">
    <property type="entry name" value="Creatinase/aminopeptidase"/>
    <property type="match status" value="1"/>
</dbReference>
<evidence type="ECO:0000259" key="1">
    <source>
        <dbReference type="Pfam" id="PF00557"/>
    </source>
</evidence>
<feature type="domain" description="Peptidase M24" evidence="1">
    <location>
        <begin position="155"/>
        <end position="360"/>
    </location>
</feature>
<sequence length="386" mass="44101">MNQNVFLNIEKKLQHVSGYIIKQPSHVSYLTNVLFPYPENSPYSTALVGIPEKNEFVLIVPVDWLDVAKDQKWNHSIVSYNLNQGSPDQAFCDAVIKSVTDMKIDTENLALDFPAWTVNEIKQLSAKLNHLKWQDCDELLWRNRMIKSEQEIRFLHQSAQIADRGMIGALNHVEGTTMSSYYTLSEFLERVRVHAIEFGTCGIGHLNISQGAEGKAEITPIQDFSFVNQDNLIRIDYTSEYLGYWNACSRMFYIGKPDKESEDAFEANQSLIIYAQSLLKPGIVIGDFCKLIKEKADSSRISLYDETCFGHGLGLSEAEWPFITIDNPDSFEKGMVIVLKIKTYGPQGAIIHSTETYEITNRGYRKLSDFKEWNHLYRIDGCRSNH</sequence>
<dbReference type="RefSeq" id="WP_062278665.1">
    <property type="nucleotide sequence ID" value="NZ_DF968180.1"/>
</dbReference>
<dbReference type="Proteomes" id="UP000053370">
    <property type="component" value="Unassembled WGS sequence"/>
</dbReference>
<keyword evidence="3" id="KW-0031">Aminopeptidase</keyword>
<reference evidence="3" key="1">
    <citation type="journal article" date="2015" name="Genome Announc.">
        <title>Draft Genome Sequence of Anaerolineae Strain TC1, a Novel Isolate from a Methanogenic Wastewater Treatment System.</title>
        <authorList>
            <person name="Matsuura N."/>
            <person name="Tourlousse D.M."/>
            <person name="Sun L."/>
            <person name="Toyonaga M."/>
            <person name="Kuroda K."/>
            <person name="Ohashi A."/>
            <person name="Cruz R."/>
            <person name="Yamaguchi T."/>
            <person name="Sekiguchi Y."/>
        </authorList>
    </citation>
    <scope>NUCLEOTIDE SEQUENCE [LARGE SCALE GENOMIC DNA]</scope>
    <source>
        <strain evidence="3">TC1</strain>
    </source>
</reference>
<dbReference type="InterPro" id="IPR000994">
    <property type="entry name" value="Pept_M24"/>
</dbReference>